<proteinExistence type="predicted"/>
<keyword evidence="2" id="KW-1185">Reference proteome</keyword>
<name>A0AAP2GL77_9BACT</name>
<gene>
    <name evidence="1" type="ORF">KK078_24920</name>
</gene>
<evidence type="ECO:0000313" key="2">
    <source>
        <dbReference type="Proteomes" id="UP001319180"/>
    </source>
</evidence>
<dbReference type="Proteomes" id="UP001319180">
    <property type="component" value="Unassembled WGS sequence"/>
</dbReference>
<organism evidence="1 2">
    <name type="scientific">Dawidia soli</name>
    <dbReference type="NCBI Taxonomy" id="2782352"/>
    <lineage>
        <taxon>Bacteria</taxon>
        <taxon>Pseudomonadati</taxon>
        <taxon>Bacteroidota</taxon>
        <taxon>Cytophagia</taxon>
        <taxon>Cytophagales</taxon>
        <taxon>Chryseotaleaceae</taxon>
        <taxon>Dawidia</taxon>
    </lineage>
</organism>
<dbReference type="RefSeq" id="WP_254093051.1">
    <property type="nucleotide sequence ID" value="NZ_JAHESC010000049.1"/>
</dbReference>
<dbReference type="AlphaFoldDB" id="A0AAP2GL77"/>
<evidence type="ECO:0000313" key="1">
    <source>
        <dbReference type="EMBL" id="MBT1689828.1"/>
    </source>
</evidence>
<protein>
    <submittedName>
        <fullName evidence="1">Uncharacterized protein</fullName>
    </submittedName>
</protein>
<sequence length="127" mass="13648">MDLLTRPHATTASIARRLILLVLVAGVIDPSPGYGRPVFHRIEALFQAAHRHTASCAVAIPSALAGNNVFNDHSPSTGVERYSIPCTKLNTGRINTRALSSPCITTTSFNIPHQNADDDEPCVTTLM</sequence>
<dbReference type="EMBL" id="JAHESC010000049">
    <property type="protein sequence ID" value="MBT1689828.1"/>
    <property type="molecule type" value="Genomic_DNA"/>
</dbReference>
<reference evidence="1 2" key="1">
    <citation type="submission" date="2021-05" db="EMBL/GenBank/DDBJ databases">
        <title>A Polyphasic approach of four new species of the genus Ohtaekwangia: Ohtaekwangia histidinii sp. nov., Ohtaekwangia cretensis sp. nov., Ohtaekwangia indiensis sp. nov., Ohtaekwangia reichenbachii sp. nov. from diverse environment.</title>
        <authorList>
            <person name="Octaviana S."/>
        </authorList>
    </citation>
    <scope>NUCLEOTIDE SEQUENCE [LARGE SCALE GENOMIC DNA]</scope>
    <source>
        <strain evidence="1 2">PWU37</strain>
    </source>
</reference>
<accession>A0AAP2GL77</accession>
<comment type="caution">
    <text evidence="1">The sequence shown here is derived from an EMBL/GenBank/DDBJ whole genome shotgun (WGS) entry which is preliminary data.</text>
</comment>